<name>A0ABD1HYV2_SALDI</name>
<dbReference type="Pfam" id="PF04398">
    <property type="entry name" value="DUF538"/>
    <property type="match status" value="1"/>
</dbReference>
<keyword evidence="2" id="KW-1185">Reference proteome</keyword>
<dbReference type="EMBL" id="JBEAFC010000004">
    <property type="protein sequence ID" value="KAL1560438.1"/>
    <property type="molecule type" value="Genomic_DNA"/>
</dbReference>
<dbReference type="SUPFAM" id="SSF141562">
    <property type="entry name" value="At5g01610-like"/>
    <property type="match status" value="1"/>
</dbReference>
<gene>
    <name evidence="1" type="ORF">AAHA92_10647</name>
</gene>
<dbReference type="PANTHER" id="PTHR31676">
    <property type="entry name" value="T31J12.3 PROTEIN-RELATED"/>
    <property type="match status" value="1"/>
</dbReference>
<protein>
    <submittedName>
        <fullName evidence="1">Uncharacterized protein</fullName>
    </submittedName>
</protein>
<comment type="caution">
    <text evidence="1">The sequence shown here is derived from an EMBL/GenBank/DDBJ whole genome shotgun (WGS) entry which is preliminary data.</text>
</comment>
<dbReference type="Gene3D" id="2.30.240.10">
    <property type="entry name" value="At5g01610-like"/>
    <property type="match status" value="1"/>
</dbReference>
<sequence length="146" mass="16157">MATPSIIETQSKGAEIYQGEASNEKLGKLLEEFSVPKGVFRVGEVEEVGLNRSTGFFWFKQKEKTEHYFPGLGSMIYDSQITSSIDQSHLKNITGLQAKQFFITASVSDVHVGVTSEDTVKFTTTLGLSRDQPISAFEPEDDNKSI</sequence>
<dbReference type="Proteomes" id="UP001567538">
    <property type="component" value="Unassembled WGS sequence"/>
</dbReference>
<evidence type="ECO:0000313" key="2">
    <source>
        <dbReference type="Proteomes" id="UP001567538"/>
    </source>
</evidence>
<dbReference type="InterPro" id="IPR036758">
    <property type="entry name" value="At5g01610-like"/>
</dbReference>
<dbReference type="PANTHER" id="PTHR31676:SF10">
    <property type="entry name" value="EXPRESSED PROTEIN"/>
    <property type="match status" value="1"/>
</dbReference>
<evidence type="ECO:0000313" key="1">
    <source>
        <dbReference type="EMBL" id="KAL1560438.1"/>
    </source>
</evidence>
<reference evidence="1 2" key="1">
    <citation type="submission" date="2024-06" db="EMBL/GenBank/DDBJ databases">
        <title>A chromosome level genome sequence of Diviner's sage (Salvia divinorum).</title>
        <authorList>
            <person name="Ford S.A."/>
            <person name="Ro D.-K."/>
            <person name="Ness R.W."/>
            <person name="Phillips M.A."/>
        </authorList>
    </citation>
    <scope>NUCLEOTIDE SEQUENCE [LARGE SCALE GENOMIC DNA]</scope>
    <source>
        <strain evidence="1">SAF-2024a</strain>
        <tissue evidence="1">Leaf</tissue>
    </source>
</reference>
<accession>A0ABD1HYV2</accession>
<dbReference type="InterPro" id="IPR007493">
    <property type="entry name" value="DUF538"/>
</dbReference>
<organism evidence="1 2">
    <name type="scientific">Salvia divinorum</name>
    <name type="common">Maria pastora</name>
    <name type="synonym">Diviner's sage</name>
    <dbReference type="NCBI Taxonomy" id="28513"/>
    <lineage>
        <taxon>Eukaryota</taxon>
        <taxon>Viridiplantae</taxon>
        <taxon>Streptophyta</taxon>
        <taxon>Embryophyta</taxon>
        <taxon>Tracheophyta</taxon>
        <taxon>Spermatophyta</taxon>
        <taxon>Magnoliopsida</taxon>
        <taxon>eudicotyledons</taxon>
        <taxon>Gunneridae</taxon>
        <taxon>Pentapetalae</taxon>
        <taxon>asterids</taxon>
        <taxon>lamiids</taxon>
        <taxon>Lamiales</taxon>
        <taxon>Lamiaceae</taxon>
        <taxon>Nepetoideae</taxon>
        <taxon>Mentheae</taxon>
        <taxon>Salviinae</taxon>
        <taxon>Salvia</taxon>
        <taxon>Salvia subgen. Calosphace</taxon>
    </lineage>
</organism>
<dbReference type="AlphaFoldDB" id="A0ABD1HYV2"/>
<proteinExistence type="predicted"/>